<accession>A0A3R5QLN0</accession>
<dbReference type="AlphaFoldDB" id="A0A3R5QLN0"/>
<keyword evidence="1" id="KW-0934">Plastid</keyword>
<dbReference type="GeneID" id="38947696"/>
<dbReference type="EMBL" id="MK281454">
    <property type="protein sequence ID" value="QAA11593.1"/>
    <property type="molecule type" value="Genomic_DNA"/>
</dbReference>
<name>A0A3R5QLN0_9STRA</name>
<protein>
    <submittedName>
        <fullName evidence="1">Photosystem II protein psb28</fullName>
    </submittedName>
</protein>
<gene>
    <name evidence="1" type="primary">psb28</name>
</gene>
<sequence length="119" mass="13822">MGIYVYFKSGKSFELIPQIRLTRSKNGTTGTAIIEINIDDLSLLNNSCDPIYNVALRNNTSIRMADTCHFIWSSGRPIKFVAMFIFSTTYEKQNFFNYYPYYAINNCLEFFPAQLQEKL</sequence>
<organism evidence="1">
    <name type="scientific">Eustigmatophyceae sp. Chic 10/23 P-6w</name>
    <dbReference type="NCBI Taxonomy" id="1446905"/>
    <lineage>
        <taxon>Eukaryota</taxon>
        <taxon>Sar</taxon>
        <taxon>Stramenopiles</taxon>
        <taxon>Ochrophyta</taxon>
        <taxon>Eustigmatophyceae</taxon>
    </lineage>
</organism>
<geneLocation type="plastid" evidence="1"/>
<proteinExistence type="predicted"/>
<dbReference type="InterPro" id="IPR038676">
    <property type="entry name" value="Psb28_c1_sf"/>
</dbReference>
<evidence type="ECO:0000313" key="1">
    <source>
        <dbReference type="EMBL" id="QAA11593.1"/>
    </source>
</evidence>
<reference evidence="1" key="1">
    <citation type="journal article" date="2019" name="Genome Biol. Evol.">
        <title>Plastid Genomes and Proteins Illuminate the Evolution of Eustigmatophyte Algae and Their Bacterial Endosymbionts.</title>
        <authorList>
            <person name="Sevcikova T."/>
            <person name="Yurchenko T."/>
            <person name="Fawley K.P."/>
            <person name="Amaral R."/>
            <person name="Strnad H."/>
            <person name="Santos L.M."/>
            <person name="Fawley M.W."/>
            <person name="Elias M."/>
        </authorList>
    </citation>
    <scope>NUCLEOTIDE SEQUENCE</scope>
</reference>
<dbReference type="RefSeq" id="YP_009550662.1">
    <property type="nucleotide sequence ID" value="NC_040296.1"/>
</dbReference>
<dbReference type="Gene3D" id="2.40.30.220">
    <property type="entry name" value="Photosystem II Psb28"/>
    <property type="match status" value="1"/>
</dbReference>